<dbReference type="PANTHER" id="PTHR11748:SF111">
    <property type="entry name" value="D-LACTATE DEHYDROGENASE, MITOCHONDRIAL-RELATED"/>
    <property type="match status" value="1"/>
</dbReference>
<sequence length="512" mass="55207">MPRTLADTSNLTGRSRPGGRLLRPRTTAQVQRIVRLANLRGWTVNPVSTGLNYGYGGASPARTTDIQLDLRRMTAIRNAAAISRANPVAVIEPGVTQQALYAWLQQHHPDLAFNVTGSARETSIIGNALDRGVGYFGPRREDLFGLEIVTGTGELLRTGFRRLGEESPLAHSHPYGLGPILDGLFFQGNFGIVTSACFRLVPRRPVAVAITLGLRAGASLASFIDRLAELKREAVMDSVTHIGNRARSHASLMYGITTYLEQQCGRTPAAAASEAREALAIVAQGEWTGLGAVTGTKAQVKANLAELRARLGDLATVRVLTEERLALGYRVMHALRFLRKARANAAAIAALRPLHVLALGQPTDAAIDNLSWRYGQPGLPATRLDATRCGLLFINPALPMDGALVAALVRELEDLARPFELYMTINIETATSLVAVINLLFDRSKPAETAAAQRKADALHAHLRSHGLEVYRARADMMAAIVDPADPYWQAVAAIKRALDPNAVIAPGRYGV</sequence>
<dbReference type="RefSeq" id="WP_145650704.1">
    <property type="nucleotide sequence ID" value="NZ_VLLB01000007.1"/>
</dbReference>
<keyword evidence="2" id="KW-0285">Flavoprotein</keyword>
<dbReference type="Gene3D" id="3.30.43.10">
    <property type="entry name" value="Uridine Diphospho-n-acetylenolpyruvylglucosamine Reductase, domain 2"/>
    <property type="match status" value="1"/>
</dbReference>
<dbReference type="InterPro" id="IPR006094">
    <property type="entry name" value="Oxid_FAD_bind_N"/>
</dbReference>
<dbReference type="InterPro" id="IPR016166">
    <property type="entry name" value="FAD-bd_PCMH"/>
</dbReference>
<comment type="caution">
    <text evidence="6">The sequence shown here is derived from an EMBL/GenBank/DDBJ whole genome shotgun (WGS) entry which is preliminary data.</text>
</comment>
<dbReference type="InterPro" id="IPR016167">
    <property type="entry name" value="FAD-bd_PCMH_sub1"/>
</dbReference>
<feature type="region of interest" description="Disordered" evidence="4">
    <location>
        <begin position="1"/>
        <end position="22"/>
    </location>
</feature>
<dbReference type="Gene3D" id="1.10.45.10">
    <property type="entry name" value="Vanillyl-alcohol Oxidase, Chain A, domain 4"/>
    <property type="match status" value="1"/>
</dbReference>
<dbReference type="InterPro" id="IPR016170">
    <property type="entry name" value="Cytok_DH_C_sf"/>
</dbReference>
<proteinExistence type="inferred from homology"/>
<keyword evidence="3" id="KW-0274">FAD</keyword>
<dbReference type="Gene3D" id="3.30.465.10">
    <property type="match status" value="1"/>
</dbReference>
<protein>
    <submittedName>
        <fullName evidence="6">4-cresol dehydrogenase (Hydroxylating)</fullName>
    </submittedName>
</protein>
<dbReference type="Pfam" id="PF01565">
    <property type="entry name" value="FAD_binding_4"/>
    <property type="match status" value="1"/>
</dbReference>
<feature type="compositionally biased region" description="Low complexity" evidence="4">
    <location>
        <begin position="11"/>
        <end position="22"/>
    </location>
</feature>
<comment type="similarity">
    <text evidence="1">Belongs to the FAD-binding oxidoreductase/transferase type 4 family.</text>
</comment>
<dbReference type="InterPro" id="IPR036318">
    <property type="entry name" value="FAD-bd_PCMH-like_sf"/>
</dbReference>
<dbReference type="GO" id="GO:0008720">
    <property type="term" value="F:D-lactate dehydrogenase (NAD+) activity"/>
    <property type="evidence" value="ECO:0007669"/>
    <property type="project" value="TreeGrafter"/>
</dbReference>
<dbReference type="SUPFAM" id="SSF56176">
    <property type="entry name" value="FAD-binding/transporter-associated domain-like"/>
    <property type="match status" value="1"/>
</dbReference>
<evidence type="ECO:0000313" key="7">
    <source>
        <dbReference type="Proteomes" id="UP000318431"/>
    </source>
</evidence>
<reference evidence="6 7" key="1">
    <citation type="journal article" date="2015" name="Stand. Genomic Sci.">
        <title>Genomic Encyclopedia of Bacterial and Archaeal Type Strains, Phase III: the genomes of soil and plant-associated and newly described type strains.</title>
        <authorList>
            <person name="Whitman W.B."/>
            <person name="Woyke T."/>
            <person name="Klenk H.P."/>
            <person name="Zhou Y."/>
            <person name="Lilburn T.G."/>
            <person name="Beck B.J."/>
            <person name="De Vos P."/>
            <person name="Vandamme P."/>
            <person name="Eisen J.A."/>
            <person name="Garrity G."/>
            <person name="Hugenholtz P."/>
            <person name="Kyrpides N.C."/>
        </authorList>
    </citation>
    <scope>NUCLEOTIDE SEQUENCE [LARGE SCALE GENOMIC DNA]</scope>
    <source>
        <strain evidence="6 7">CGMCC 1.10822</strain>
    </source>
</reference>
<dbReference type="EMBL" id="VLLB01000007">
    <property type="protein sequence ID" value="TWI62996.1"/>
    <property type="molecule type" value="Genomic_DNA"/>
</dbReference>
<name>A0A562R3Q0_9BURK</name>
<dbReference type="SUPFAM" id="SSF55103">
    <property type="entry name" value="FAD-linked oxidases, C-terminal domain"/>
    <property type="match status" value="1"/>
</dbReference>
<dbReference type="InterPro" id="IPR016164">
    <property type="entry name" value="FAD-linked_Oxase-like_C"/>
</dbReference>
<dbReference type="GO" id="GO:1903457">
    <property type="term" value="P:lactate catabolic process"/>
    <property type="evidence" value="ECO:0007669"/>
    <property type="project" value="TreeGrafter"/>
</dbReference>
<feature type="compositionally biased region" description="Polar residues" evidence="4">
    <location>
        <begin position="1"/>
        <end position="10"/>
    </location>
</feature>
<evidence type="ECO:0000256" key="3">
    <source>
        <dbReference type="ARBA" id="ARBA00022827"/>
    </source>
</evidence>
<dbReference type="InterPro" id="IPR016171">
    <property type="entry name" value="Vanillyl_alc_oxidase_C-sub2"/>
</dbReference>
<accession>A0A562R3Q0</accession>
<feature type="domain" description="FAD-binding PCMH-type" evidence="5">
    <location>
        <begin position="13"/>
        <end position="203"/>
    </location>
</feature>
<evidence type="ECO:0000256" key="1">
    <source>
        <dbReference type="ARBA" id="ARBA00008000"/>
    </source>
</evidence>
<dbReference type="GO" id="GO:0004458">
    <property type="term" value="F:D-lactate dehydrogenase (cytochrome) activity"/>
    <property type="evidence" value="ECO:0007669"/>
    <property type="project" value="TreeGrafter"/>
</dbReference>
<dbReference type="InterPro" id="IPR016169">
    <property type="entry name" value="FAD-bd_PCMH_sub2"/>
</dbReference>
<dbReference type="PANTHER" id="PTHR11748">
    <property type="entry name" value="D-LACTATE DEHYDROGENASE"/>
    <property type="match status" value="1"/>
</dbReference>
<dbReference type="AlphaFoldDB" id="A0A562R3Q0"/>
<gene>
    <name evidence="6" type="ORF">IP91_03836</name>
</gene>
<keyword evidence="7" id="KW-1185">Reference proteome</keyword>
<evidence type="ECO:0000259" key="5">
    <source>
        <dbReference type="PROSITE" id="PS51387"/>
    </source>
</evidence>
<dbReference type="PROSITE" id="PS51387">
    <property type="entry name" value="FAD_PCMH"/>
    <property type="match status" value="1"/>
</dbReference>
<evidence type="ECO:0000256" key="2">
    <source>
        <dbReference type="ARBA" id="ARBA00022630"/>
    </source>
</evidence>
<dbReference type="OrthoDB" id="9811557at2"/>
<evidence type="ECO:0000313" key="6">
    <source>
        <dbReference type="EMBL" id="TWI62996.1"/>
    </source>
</evidence>
<evidence type="ECO:0000256" key="4">
    <source>
        <dbReference type="SAM" id="MobiDB-lite"/>
    </source>
</evidence>
<dbReference type="GO" id="GO:0071949">
    <property type="term" value="F:FAD binding"/>
    <property type="evidence" value="ECO:0007669"/>
    <property type="project" value="InterPro"/>
</dbReference>
<dbReference type="Proteomes" id="UP000318431">
    <property type="component" value="Unassembled WGS sequence"/>
</dbReference>
<dbReference type="Gene3D" id="3.40.462.10">
    <property type="entry name" value="FAD-linked oxidases, C-terminal domain"/>
    <property type="match status" value="1"/>
</dbReference>
<organism evidence="6 7">
    <name type="scientific">Pseudoduganella lurida</name>
    <dbReference type="NCBI Taxonomy" id="1036180"/>
    <lineage>
        <taxon>Bacteria</taxon>
        <taxon>Pseudomonadati</taxon>
        <taxon>Pseudomonadota</taxon>
        <taxon>Betaproteobacteria</taxon>
        <taxon>Burkholderiales</taxon>
        <taxon>Oxalobacteraceae</taxon>
        <taxon>Telluria group</taxon>
        <taxon>Pseudoduganella</taxon>
    </lineage>
</organism>